<comment type="caution">
    <text evidence="1">The sequence shown here is derived from an EMBL/GenBank/DDBJ whole genome shotgun (WGS) entry which is preliminary data.</text>
</comment>
<evidence type="ECO:0000313" key="2">
    <source>
        <dbReference type="Proteomes" id="UP001597511"/>
    </source>
</evidence>
<dbReference type="EMBL" id="JBHUOZ010000003">
    <property type="protein sequence ID" value="MFD2920433.1"/>
    <property type="molecule type" value="Genomic_DNA"/>
</dbReference>
<sequence>MRQKLNYIFFIAILMVSCKKSDPLSFSASPAVNFINTVSVYTFLGNSSGEKIHEIPVRIIGNAADKDRSFSADIIADQTNAPANLYEILGGEVKAGAFEGVLKVKLKNAPALTTNEVKLALKIKGTAELGSGNVESQLHTITWSDKVVIPSWTYYRIFFSSSSSTRVYKLIVEQTGLTTFTAAIYGGLQQSGAEALGVKFGNYVKQWNKDHPNDILVHDNGTAVGQPIVPIYWDKNLYP</sequence>
<protein>
    <submittedName>
        <fullName evidence="1">DUF4843 domain-containing protein</fullName>
    </submittedName>
</protein>
<gene>
    <name evidence="1" type="ORF">ACFS6H_11970</name>
</gene>
<name>A0ABW6A8D3_9BACT</name>
<accession>A0ABW6A8D3</accession>
<dbReference type="PROSITE" id="PS51257">
    <property type="entry name" value="PROKAR_LIPOPROTEIN"/>
    <property type="match status" value="1"/>
</dbReference>
<keyword evidence="2" id="KW-1185">Reference proteome</keyword>
<dbReference type="Proteomes" id="UP001597511">
    <property type="component" value="Unassembled WGS sequence"/>
</dbReference>
<proteinExistence type="predicted"/>
<dbReference type="Pfam" id="PF16132">
    <property type="entry name" value="DUF4843"/>
    <property type="match status" value="1"/>
</dbReference>
<dbReference type="InterPro" id="IPR032299">
    <property type="entry name" value="DUF4843"/>
</dbReference>
<evidence type="ECO:0000313" key="1">
    <source>
        <dbReference type="EMBL" id="MFD2920433.1"/>
    </source>
</evidence>
<dbReference type="RefSeq" id="WP_386098772.1">
    <property type="nucleotide sequence ID" value="NZ_JBHUOZ010000003.1"/>
</dbReference>
<reference evidence="2" key="1">
    <citation type="journal article" date="2019" name="Int. J. Syst. Evol. Microbiol.">
        <title>The Global Catalogue of Microorganisms (GCM) 10K type strain sequencing project: providing services to taxonomists for standard genome sequencing and annotation.</title>
        <authorList>
            <consortium name="The Broad Institute Genomics Platform"/>
            <consortium name="The Broad Institute Genome Sequencing Center for Infectious Disease"/>
            <person name="Wu L."/>
            <person name="Ma J."/>
        </authorList>
    </citation>
    <scope>NUCLEOTIDE SEQUENCE [LARGE SCALE GENOMIC DNA]</scope>
    <source>
        <strain evidence="2">KCTC 23299</strain>
    </source>
</reference>
<organism evidence="1 2">
    <name type="scientific">Terrimonas rubra</name>
    <dbReference type="NCBI Taxonomy" id="1035890"/>
    <lineage>
        <taxon>Bacteria</taxon>
        <taxon>Pseudomonadati</taxon>
        <taxon>Bacteroidota</taxon>
        <taxon>Chitinophagia</taxon>
        <taxon>Chitinophagales</taxon>
        <taxon>Chitinophagaceae</taxon>
        <taxon>Terrimonas</taxon>
    </lineage>
</organism>